<reference evidence="9 10" key="1">
    <citation type="submission" date="2022-05" db="EMBL/GenBank/DDBJ databases">
        <authorList>
            <consortium name="Genoscope - CEA"/>
            <person name="William W."/>
        </authorList>
    </citation>
    <scope>NUCLEOTIDE SEQUENCE [LARGE SCALE GENOMIC DNA]</scope>
</reference>
<feature type="region of interest" description="Disordered" evidence="7">
    <location>
        <begin position="33"/>
        <end position="75"/>
    </location>
</feature>
<comment type="caution">
    <text evidence="9">The sequence shown here is derived from an EMBL/GenBank/DDBJ whole genome shotgun (WGS) entry which is preliminary data.</text>
</comment>
<evidence type="ECO:0000256" key="7">
    <source>
        <dbReference type="SAM" id="MobiDB-lite"/>
    </source>
</evidence>
<evidence type="ECO:0000313" key="10">
    <source>
        <dbReference type="Proteomes" id="UP001159427"/>
    </source>
</evidence>
<protein>
    <recommendedName>
        <fullName evidence="3">HECT-type E3 ubiquitin transferase</fullName>
        <ecNumber evidence="3">2.3.2.26</ecNumber>
    </recommendedName>
</protein>
<evidence type="ECO:0000256" key="6">
    <source>
        <dbReference type="PROSITE-ProRule" id="PRU00104"/>
    </source>
</evidence>
<dbReference type="InterPro" id="IPR000569">
    <property type="entry name" value="HECT_dom"/>
</dbReference>
<dbReference type="PROSITE" id="PS50237">
    <property type="entry name" value="HECT"/>
    <property type="match status" value="1"/>
</dbReference>
<dbReference type="EMBL" id="CALNXI010000955">
    <property type="protein sequence ID" value="CAH3148618.1"/>
    <property type="molecule type" value="Genomic_DNA"/>
</dbReference>
<feature type="domain" description="HECT" evidence="8">
    <location>
        <begin position="317"/>
        <end position="432"/>
    </location>
</feature>
<evidence type="ECO:0000256" key="5">
    <source>
        <dbReference type="ARBA" id="ARBA00022786"/>
    </source>
</evidence>
<evidence type="ECO:0000259" key="8">
    <source>
        <dbReference type="PROSITE" id="PS50237"/>
    </source>
</evidence>
<evidence type="ECO:0000256" key="4">
    <source>
        <dbReference type="ARBA" id="ARBA00022679"/>
    </source>
</evidence>
<name>A0ABN8PU89_9CNID</name>
<dbReference type="PANTHER" id="PTHR11254">
    <property type="entry name" value="HECT DOMAIN UBIQUITIN-PROTEIN LIGASE"/>
    <property type="match status" value="1"/>
</dbReference>
<dbReference type="Gene3D" id="3.90.1750.10">
    <property type="entry name" value="Hect, E3 ligase catalytic domains"/>
    <property type="match status" value="1"/>
</dbReference>
<comment type="catalytic activity">
    <reaction evidence="1">
        <text>S-ubiquitinyl-[E2 ubiquitin-conjugating enzyme]-L-cysteine + [acceptor protein]-L-lysine = [E2 ubiquitin-conjugating enzyme]-L-cysteine + N(6)-ubiquitinyl-[acceptor protein]-L-lysine.</text>
        <dbReference type="EC" id="2.3.2.26"/>
    </reaction>
</comment>
<keyword evidence="5 6" id="KW-0833">Ubl conjugation pathway</keyword>
<dbReference type="EC" id="2.3.2.26" evidence="3"/>
<feature type="compositionally biased region" description="Polar residues" evidence="7">
    <location>
        <begin position="64"/>
        <end position="73"/>
    </location>
</feature>
<dbReference type="InterPro" id="IPR050409">
    <property type="entry name" value="E3_ubiq-protein_ligase"/>
</dbReference>
<dbReference type="SUPFAM" id="SSF56204">
    <property type="entry name" value="Hect, E3 ligase catalytic domain"/>
    <property type="match status" value="1"/>
</dbReference>
<keyword evidence="10" id="KW-1185">Reference proteome</keyword>
<feature type="compositionally biased region" description="Polar residues" evidence="7">
    <location>
        <begin position="246"/>
        <end position="255"/>
    </location>
</feature>
<sequence>MINMADREDLQTPFDRERAVSLLEEATQFLREYSGGSAVSNQNRSGENSEIQPVGSRRNEPHSSQRLQANHTSAADGRVLDNFRSLFSPYGRGPLSTSSSSVQSPSASKRRKRNTFFFKRETWTHEFFCLADKDQMVVPSRSLKVQLQEAGLGRKKVCLNGRADATEVKTTLEESYPKLKEGGGFEILRRGPSPSELTLIPPPPSGYTVKFLRDSAGLGQAIAFVRPLQCNLNREAIKPVSDHSQVENQASSSSYLVDESKDDDNERDLMQSAFSLNYSNLQSIMGKHRQQLDSQECNRLSVDREQFWEDCVVFFKNPKFNPRYPLRIRFAGEVGLDAGGLRREFGSLLVSKLFSSEVMLFEGSDDRKVPVYNADAVHSNLFHLAGKICAYLLSHLDLGVSCLSPVIYSYITTDEVHEASKQCTLEDIPDYDLRKFIEEV</sequence>
<evidence type="ECO:0000256" key="2">
    <source>
        <dbReference type="ARBA" id="ARBA00004906"/>
    </source>
</evidence>
<evidence type="ECO:0000313" key="9">
    <source>
        <dbReference type="EMBL" id="CAH3148618.1"/>
    </source>
</evidence>
<feature type="region of interest" description="Disordered" evidence="7">
    <location>
        <begin position="240"/>
        <end position="262"/>
    </location>
</feature>
<evidence type="ECO:0000256" key="1">
    <source>
        <dbReference type="ARBA" id="ARBA00000885"/>
    </source>
</evidence>
<keyword evidence="4" id="KW-0808">Transferase</keyword>
<gene>
    <name evidence="9" type="ORF">PEVE_00044662</name>
</gene>
<proteinExistence type="predicted"/>
<comment type="pathway">
    <text evidence="2">Protein modification; protein ubiquitination.</text>
</comment>
<evidence type="ECO:0000256" key="3">
    <source>
        <dbReference type="ARBA" id="ARBA00012485"/>
    </source>
</evidence>
<dbReference type="Proteomes" id="UP001159427">
    <property type="component" value="Unassembled WGS sequence"/>
</dbReference>
<accession>A0ABN8PU89</accession>
<feature type="non-terminal residue" evidence="9">
    <location>
        <position position="440"/>
    </location>
</feature>
<feature type="compositionally biased region" description="Polar residues" evidence="7">
    <location>
        <begin position="37"/>
        <end position="51"/>
    </location>
</feature>
<dbReference type="InterPro" id="IPR035983">
    <property type="entry name" value="Hect_E3_ubiquitin_ligase"/>
</dbReference>
<comment type="caution">
    <text evidence="6">Lacks conserved residue(s) required for the propagation of feature annotation.</text>
</comment>
<dbReference type="PANTHER" id="PTHR11254:SF444">
    <property type="entry name" value="HECT DOMAIN CONTAINING UBIQUITIN LIGASE"/>
    <property type="match status" value="1"/>
</dbReference>
<organism evidence="9 10">
    <name type="scientific">Porites evermanni</name>
    <dbReference type="NCBI Taxonomy" id="104178"/>
    <lineage>
        <taxon>Eukaryota</taxon>
        <taxon>Metazoa</taxon>
        <taxon>Cnidaria</taxon>
        <taxon>Anthozoa</taxon>
        <taxon>Hexacorallia</taxon>
        <taxon>Scleractinia</taxon>
        <taxon>Fungiina</taxon>
        <taxon>Poritidae</taxon>
        <taxon>Porites</taxon>
    </lineage>
</organism>